<evidence type="ECO:0000256" key="2">
    <source>
        <dbReference type="ARBA" id="ARBA00023015"/>
    </source>
</evidence>
<gene>
    <name evidence="6" type="ORF">UK23_24180</name>
</gene>
<dbReference type="Gene3D" id="3.30.70.1060">
    <property type="entry name" value="Dimeric alpha+beta barrel"/>
    <property type="match status" value="1"/>
</dbReference>
<dbReference type="eggNOG" id="COG2350">
    <property type="taxonomic scope" value="Bacteria"/>
</dbReference>
<dbReference type="SUPFAM" id="SSF54909">
    <property type="entry name" value="Dimeric alpha+beta barrel"/>
    <property type="match status" value="1"/>
</dbReference>
<evidence type="ECO:0000256" key="1">
    <source>
        <dbReference type="ARBA" id="ARBA00007689"/>
    </source>
</evidence>
<comment type="similarity">
    <text evidence="1">Belongs to the YciI family.</text>
</comment>
<keyword evidence="3" id="KW-0238">DNA-binding</keyword>
<dbReference type="InterPro" id="IPR016032">
    <property type="entry name" value="Sig_transdc_resp-reg_C-effctor"/>
</dbReference>
<accession>A0A0F0GRK1</accession>
<evidence type="ECO:0000259" key="5">
    <source>
        <dbReference type="PROSITE" id="PS50043"/>
    </source>
</evidence>
<dbReference type="Pfam" id="PF00196">
    <property type="entry name" value="GerE"/>
    <property type="match status" value="1"/>
</dbReference>
<organism evidence="6 7">
    <name type="scientific">Lentzea aerocolonigenes</name>
    <name type="common">Lechevalieria aerocolonigenes</name>
    <name type="synonym">Saccharothrix aerocolonigenes</name>
    <dbReference type="NCBI Taxonomy" id="68170"/>
    <lineage>
        <taxon>Bacteria</taxon>
        <taxon>Bacillati</taxon>
        <taxon>Actinomycetota</taxon>
        <taxon>Actinomycetes</taxon>
        <taxon>Pseudonocardiales</taxon>
        <taxon>Pseudonocardiaceae</taxon>
        <taxon>Lentzea</taxon>
    </lineage>
</organism>
<name>A0A0F0GRK1_LENAE</name>
<dbReference type="EMBL" id="JYJG01000184">
    <property type="protein sequence ID" value="KJK46124.1"/>
    <property type="molecule type" value="Genomic_DNA"/>
</dbReference>
<evidence type="ECO:0000256" key="3">
    <source>
        <dbReference type="ARBA" id="ARBA00023125"/>
    </source>
</evidence>
<dbReference type="Pfam" id="PF03795">
    <property type="entry name" value="YCII"/>
    <property type="match status" value="1"/>
</dbReference>
<feature type="domain" description="HTH luxR-type" evidence="5">
    <location>
        <begin position="129"/>
        <end position="192"/>
    </location>
</feature>
<keyword evidence="2" id="KW-0805">Transcription regulation</keyword>
<dbReference type="InterPro" id="IPR036388">
    <property type="entry name" value="WH-like_DNA-bd_sf"/>
</dbReference>
<keyword evidence="4" id="KW-0804">Transcription</keyword>
<evidence type="ECO:0000256" key="4">
    <source>
        <dbReference type="ARBA" id="ARBA00023163"/>
    </source>
</evidence>
<dbReference type="RefSeq" id="WP_045313903.1">
    <property type="nucleotide sequence ID" value="NZ_JYJG01000184.1"/>
</dbReference>
<dbReference type="CDD" id="cd06170">
    <property type="entry name" value="LuxR_C_like"/>
    <property type="match status" value="1"/>
</dbReference>
<dbReference type="AlphaFoldDB" id="A0A0F0GRK1"/>
<dbReference type="InterPro" id="IPR011008">
    <property type="entry name" value="Dimeric_a/b-barrel"/>
</dbReference>
<dbReference type="PANTHER" id="PTHR44688">
    <property type="entry name" value="DNA-BINDING TRANSCRIPTIONAL ACTIVATOR DEVR_DOSR"/>
    <property type="match status" value="1"/>
</dbReference>
<evidence type="ECO:0000313" key="6">
    <source>
        <dbReference type="EMBL" id="KJK46124.1"/>
    </source>
</evidence>
<protein>
    <recommendedName>
        <fullName evidence="5">HTH luxR-type domain-containing protein</fullName>
    </recommendedName>
</protein>
<keyword evidence="7" id="KW-1185">Reference proteome</keyword>
<evidence type="ECO:0000313" key="7">
    <source>
        <dbReference type="Proteomes" id="UP000033393"/>
    </source>
</evidence>
<proteinExistence type="inferred from homology"/>
<dbReference type="InterPro" id="IPR000792">
    <property type="entry name" value="Tscrpt_reg_LuxR_C"/>
</dbReference>
<dbReference type="Gene3D" id="1.10.10.10">
    <property type="entry name" value="Winged helix-like DNA-binding domain superfamily/Winged helix DNA-binding domain"/>
    <property type="match status" value="1"/>
</dbReference>
<dbReference type="GO" id="GO:0003677">
    <property type="term" value="F:DNA binding"/>
    <property type="evidence" value="ECO:0007669"/>
    <property type="project" value="UniProtKB-KW"/>
</dbReference>
<dbReference type="Proteomes" id="UP000033393">
    <property type="component" value="Unassembled WGS sequence"/>
</dbReference>
<dbReference type="PRINTS" id="PR00038">
    <property type="entry name" value="HTHLUXR"/>
</dbReference>
<dbReference type="PROSITE" id="PS50043">
    <property type="entry name" value="HTH_LUXR_2"/>
    <property type="match status" value="1"/>
</dbReference>
<dbReference type="SUPFAM" id="SSF46894">
    <property type="entry name" value="C-terminal effector domain of the bipartite response regulators"/>
    <property type="match status" value="1"/>
</dbReference>
<reference evidence="6 7" key="1">
    <citation type="submission" date="2015-02" db="EMBL/GenBank/DDBJ databases">
        <authorList>
            <person name="Ju K.-S."/>
            <person name="Doroghazi J.R."/>
            <person name="Metcalf W."/>
        </authorList>
    </citation>
    <scope>NUCLEOTIDE SEQUENCE [LARGE SCALE GENOMIC DNA]</scope>
    <source>
        <strain evidence="6 7">NRRL B-16140</strain>
    </source>
</reference>
<dbReference type="SMART" id="SM00421">
    <property type="entry name" value="HTH_LUXR"/>
    <property type="match status" value="1"/>
</dbReference>
<sequence length="192" mass="21187">MARFVVEMVFETEDERLGDARPAHRRYWEDLAVRGVLLGGGLYTDESGGLMLCEAADDRALRRLVDGDPYVRGKLVRSVRIREWHVLVGGLKLPVGRDPEPQQLGFTMGSSADSLISRIENGPRIARAAMVAGRALTAHEHRIAALIVGGKTNREIATQFRVSVRAVELHITSIYRKLGIHRRAQLASALAA</sequence>
<dbReference type="InterPro" id="IPR005545">
    <property type="entry name" value="YCII"/>
</dbReference>
<dbReference type="PATRIC" id="fig|68170.10.peg.6152"/>
<dbReference type="eggNOG" id="COG2197">
    <property type="taxonomic scope" value="Bacteria"/>
</dbReference>
<dbReference type="PANTHER" id="PTHR44688:SF16">
    <property type="entry name" value="DNA-BINDING TRANSCRIPTIONAL ACTIVATOR DEVR_DOSR"/>
    <property type="match status" value="1"/>
</dbReference>
<dbReference type="GO" id="GO:0006355">
    <property type="term" value="P:regulation of DNA-templated transcription"/>
    <property type="evidence" value="ECO:0007669"/>
    <property type="project" value="InterPro"/>
</dbReference>
<comment type="caution">
    <text evidence="6">The sequence shown here is derived from an EMBL/GenBank/DDBJ whole genome shotgun (WGS) entry which is preliminary data.</text>
</comment>